<dbReference type="EMBL" id="JAQAGZ010000008">
    <property type="protein sequence ID" value="MCZ8513481.1"/>
    <property type="molecule type" value="Genomic_DNA"/>
</dbReference>
<evidence type="ECO:0000313" key="1">
    <source>
        <dbReference type="EMBL" id="MCZ8513481.1"/>
    </source>
</evidence>
<sequence length="194" mass="22711">MKDIQMLHKGKIVRGQITYDQTDLLEVKLDKTDTFRNGEEVTVLGFERKHQMRVLRVTPFKVLFAPADSEVFQIDISKDEAYEDLVYDDSKKFTSFRLNTYATISEDFRTFAVRVTDVSRLGFGFEINDFSVKMNHVYDSMIICDEVTIHPKLVVRYAHILEKTIRYGAEIHHITPGDLSRLRYYIVTRQFVTV</sequence>
<organism evidence="1 2">
    <name type="scientific">Paenibacillus gyeongsangnamensis</name>
    <dbReference type="NCBI Taxonomy" id="3388067"/>
    <lineage>
        <taxon>Bacteria</taxon>
        <taxon>Bacillati</taxon>
        <taxon>Bacillota</taxon>
        <taxon>Bacilli</taxon>
        <taxon>Bacillales</taxon>
        <taxon>Paenibacillaceae</taxon>
        <taxon>Paenibacillus</taxon>
    </lineage>
</organism>
<reference evidence="1 2" key="1">
    <citation type="submission" date="2022-12" db="EMBL/GenBank/DDBJ databases">
        <title>Draft genome sequence of Paenibacillus sp. dW9.</title>
        <authorList>
            <person name="Choi E.-W."/>
            <person name="Kim D.-U."/>
        </authorList>
    </citation>
    <scope>NUCLEOTIDE SEQUENCE [LARGE SCALE GENOMIC DNA]</scope>
    <source>
        <strain evidence="2">dW9</strain>
    </source>
</reference>
<keyword evidence="2" id="KW-1185">Reference proteome</keyword>
<dbReference type="Gene3D" id="2.40.10.220">
    <property type="entry name" value="predicted glycosyltransferase like domains"/>
    <property type="match status" value="1"/>
</dbReference>
<dbReference type="RefSeq" id="WP_269882003.1">
    <property type="nucleotide sequence ID" value="NZ_JAQAGZ010000008.1"/>
</dbReference>
<dbReference type="Proteomes" id="UP001527882">
    <property type="component" value="Unassembled WGS sequence"/>
</dbReference>
<name>A0ABT4Q9I2_9BACL</name>
<comment type="caution">
    <text evidence="1">The sequence shown here is derived from an EMBL/GenBank/DDBJ whole genome shotgun (WGS) entry which is preliminary data.</text>
</comment>
<gene>
    <name evidence="1" type="ORF">O9H85_13775</name>
</gene>
<evidence type="ECO:0000313" key="2">
    <source>
        <dbReference type="Proteomes" id="UP001527882"/>
    </source>
</evidence>
<accession>A0ABT4Q9I2</accession>
<evidence type="ECO:0008006" key="3">
    <source>
        <dbReference type="Google" id="ProtNLM"/>
    </source>
</evidence>
<proteinExistence type="predicted"/>
<protein>
    <recommendedName>
        <fullName evidence="3">PilZ domain-containing protein</fullName>
    </recommendedName>
</protein>